<protein>
    <recommendedName>
        <fullName evidence="1">Segregation and condensation protein A</fullName>
    </recommendedName>
</protein>
<accession>A0A1J5IUR3</accession>
<sequence length="231" mass="26776">MATIKLPAFEGTLEALVEKVKKHEIKPLDLDLSEIVSQLKAQSEDDLAQTTDALVFLSSLVARKSKALLPLEEEEAETENLEQSIEDFESYKQLTLFLDQLEERDEPSFTRHMQEKIEQEIDVQHYLEGVDFGDLSRALHEVLEKFKLEKTPLGFDEQVEREQFTVELKIVELRTLLSKTRKSLSFAQLFAEARTKIEIIVTFLAMLELIKQREISVRQERKFGPIVINRK</sequence>
<name>A0A1J5IUR3_9BACT</name>
<gene>
    <name evidence="2" type="ORF">AUK40_04375</name>
</gene>
<dbReference type="AlphaFoldDB" id="A0A1J5IUR3"/>
<evidence type="ECO:0000313" key="3">
    <source>
        <dbReference type="Proteomes" id="UP000183245"/>
    </source>
</evidence>
<organism evidence="2 3">
    <name type="scientific">Candidatus Wirthbacteria bacterium CG2_30_54_11</name>
    <dbReference type="NCBI Taxonomy" id="1817892"/>
    <lineage>
        <taxon>Bacteria</taxon>
        <taxon>Candidatus Wirthbacteria</taxon>
    </lineage>
</organism>
<dbReference type="InterPro" id="IPR003768">
    <property type="entry name" value="ScpA"/>
</dbReference>
<reference evidence="2 3" key="1">
    <citation type="journal article" date="2016" name="Environ. Microbiol.">
        <title>Genomic resolution of a cold subsurface aquifer community provides metabolic insights for novel microbes adapted to high CO concentrations.</title>
        <authorList>
            <person name="Probst A.J."/>
            <person name="Castelle C.J."/>
            <person name="Singh A."/>
            <person name="Brown C.T."/>
            <person name="Anantharaman K."/>
            <person name="Sharon I."/>
            <person name="Hug L.A."/>
            <person name="Burstein D."/>
            <person name="Emerson J.B."/>
            <person name="Thomas B.C."/>
            <person name="Banfield J.F."/>
        </authorList>
    </citation>
    <scope>NUCLEOTIDE SEQUENCE [LARGE SCALE GENOMIC DNA]</scope>
    <source>
        <strain evidence="2">CG2_30_54_11</strain>
    </source>
</reference>
<dbReference type="STRING" id="1817892.AUK40_04375"/>
<dbReference type="InterPro" id="IPR023093">
    <property type="entry name" value="ScpA-like_C"/>
</dbReference>
<dbReference type="EMBL" id="MNZT01000076">
    <property type="protein sequence ID" value="OIP96903.1"/>
    <property type="molecule type" value="Genomic_DNA"/>
</dbReference>
<dbReference type="Gene3D" id="1.10.10.580">
    <property type="entry name" value="Structural maintenance of chromosome 1. Chain E"/>
    <property type="match status" value="1"/>
</dbReference>
<dbReference type="Pfam" id="PF02616">
    <property type="entry name" value="SMC_ScpA"/>
    <property type="match status" value="1"/>
</dbReference>
<comment type="caution">
    <text evidence="2">The sequence shown here is derived from an EMBL/GenBank/DDBJ whole genome shotgun (WGS) entry which is preliminary data.</text>
</comment>
<evidence type="ECO:0000313" key="2">
    <source>
        <dbReference type="EMBL" id="OIP96903.1"/>
    </source>
</evidence>
<dbReference type="Proteomes" id="UP000183245">
    <property type="component" value="Unassembled WGS sequence"/>
</dbReference>
<dbReference type="PANTHER" id="PTHR33969:SF2">
    <property type="entry name" value="SEGREGATION AND CONDENSATION PROTEIN A"/>
    <property type="match status" value="1"/>
</dbReference>
<proteinExistence type="predicted"/>
<dbReference type="PANTHER" id="PTHR33969">
    <property type="entry name" value="SEGREGATION AND CONDENSATION PROTEIN A"/>
    <property type="match status" value="1"/>
</dbReference>
<dbReference type="Gene3D" id="6.10.250.2410">
    <property type="match status" value="1"/>
</dbReference>
<evidence type="ECO:0000256" key="1">
    <source>
        <dbReference type="ARBA" id="ARBA00044777"/>
    </source>
</evidence>